<feature type="domain" description="Putative auto-transporter adhesin head GIN" evidence="2">
    <location>
        <begin position="36"/>
        <end position="218"/>
    </location>
</feature>
<evidence type="ECO:0000313" key="4">
    <source>
        <dbReference type="Proteomes" id="UP000831785"/>
    </source>
</evidence>
<feature type="chain" id="PRO_5045464609" evidence="1">
    <location>
        <begin position="27"/>
        <end position="233"/>
    </location>
</feature>
<dbReference type="RefSeq" id="WP_244721201.1">
    <property type="nucleotide sequence ID" value="NZ_CP095049.1"/>
</dbReference>
<evidence type="ECO:0000256" key="1">
    <source>
        <dbReference type="SAM" id="SignalP"/>
    </source>
</evidence>
<evidence type="ECO:0000259" key="2">
    <source>
        <dbReference type="Pfam" id="PF10988"/>
    </source>
</evidence>
<keyword evidence="4" id="KW-1185">Reference proteome</keyword>
<reference evidence="3 4" key="1">
    <citation type="submission" date="2022-04" db="EMBL/GenBank/DDBJ databases">
        <title>Hymenobacter sp. isolated from the air.</title>
        <authorList>
            <person name="Won M."/>
            <person name="Lee C.-M."/>
            <person name="Woen H.-Y."/>
            <person name="Kwon S.-W."/>
        </authorList>
    </citation>
    <scope>NUCLEOTIDE SEQUENCE [LARGE SCALE GENOMIC DNA]</scope>
    <source>
        <strain evidence="4">5116 S-27</strain>
    </source>
</reference>
<dbReference type="Pfam" id="PF10988">
    <property type="entry name" value="DUF2807"/>
    <property type="match status" value="1"/>
</dbReference>
<dbReference type="Gene3D" id="2.160.20.120">
    <property type="match status" value="1"/>
</dbReference>
<sequence>MKTFRRLLSGLLVAVAVLFHVVPARAAGREVREVAAFTEISLANSATVIVTQGSPQKVEVEGSPEDLSRLETTVSNSKLRIGTTPGLKNPTFGKITVYITVPTINSLTVNGSGTLRAGSIQASKLQLAVSGSGRLEVSTLQATELHSSVSGSGTISAAGTSPTHFVDINGSGSVKANDLRSESGKVSISGSGNCHLNVTGSLDASLRGSGNVVVTGNPTINSKTLGSGRVRRG</sequence>
<accession>A0ABY4FDC0</accession>
<feature type="signal peptide" evidence="1">
    <location>
        <begin position="1"/>
        <end position="26"/>
    </location>
</feature>
<dbReference type="PANTHER" id="PTHR39200:SF1">
    <property type="entry name" value="AUTO-TRANSPORTER ADHESIN HEAD GIN DOMAIN-CONTAINING PROTEIN-RELATED"/>
    <property type="match status" value="1"/>
</dbReference>
<dbReference type="Proteomes" id="UP000831785">
    <property type="component" value="Chromosome"/>
</dbReference>
<evidence type="ECO:0000313" key="3">
    <source>
        <dbReference type="EMBL" id="UOQ54395.1"/>
    </source>
</evidence>
<keyword evidence="1" id="KW-0732">Signal</keyword>
<dbReference type="InterPro" id="IPR021255">
    <property type="entry name" value="DUF2807"/>
</dbReference>
<organism evidence="3 4">
    <name type="scientific">Hymenobacter cellulosivorans</name>
    <dbReference type="NCBI Taxonomy" id="2932249"/>
    <lineage>
        <taxon>Bacteria</taxon>
        <taxon>Pseudomonadati</taxon>
        <taxon>Bacteroidota</taxon>
        <taxon>Cytophagia</taxon>
        <taxon>Cytophagales</taxon>
        <taxon>Hymenobacteraceae</taxon>
        <taxon>Hymenobacter</taxon>
    </lineage>
</organism>
<dbReference type="EMBL" id="CP095049">
    <property type="protein sequence ID" value="UOQ54395.1"/>
    <property type="molecule type" value="Genomic_DNA"/>
</dbReference>
<dbReference type="PANTHER" id="PTHR39200">
    <property type="entry name" value="HYPOTHETICAL EXPORTED PROTEIN"/>
    <property type="match status" value="1"/>
</dbReference>
<name>A0ABY4FDC0_9BACT</name>
<proteinExistence type="predicted"/>
<gene>
    <name evidence="3" type="ORF">MUN80_06450</name>
</gene>
<protein>
    <submittedName>
        <fullName evidence="3">DUF2807 domain-containing protein</fullName>
    </submittedName>
</protein>